<dbReference type="EMBL" id="JAKRKC020000003">
    <property type="protein sequence ID" value="MCK2221920.1"/>
    <property type="molecule type" value="Genomic_DNA"/>
</dbReference>
<name>A0ABT0GBC9_9ACTN</name>
<organism evidence="1 2">
    <name type="scientific">Actinomadura luzonensis</name>
    <dbReference type="NCBI Taxonomy" id="2805427"/>
    <lineage>
        <taxon>Bacteria</taxon>
        <taxon>Bacillati</taxon>
        <taxon>Actinomycetota</taxon>
        <taxon>Actinomycetes</taxon>
        <taxon>Streptosporangiales</taxon>
        <taxon>Thermomonosporaceae</taxon>
        <taxon>Actinomadura</taxon>
    </lineage>
</organism>
<evidence type="ECO:0000313" key="2">
    <source>
        <dbReference type="Proteomes" id="UP001317259"/>
    </source>
</evidence>
<gene>
    <name evidence="1" type="ORF">MF672_050150</name>
</gene>
<accession>A0ABT0GBC9</accession>
<comment type="caution">
    <text evidence="1">The sequence shown here is derived from an EMBL/GenBank/DDBJ whole genome shotgun (WGS) entry which is preliminary data.</text>
</comment>
<proteinExistence type="predicted"/>
<dbReference type="RefSeq" id="WP_247815819.1">
    <property type="nucleotide sequence ID" value="NZ_JAKRKC020000003.1"/>
</dbReference>
<sequence>MVLWEIRSYPEALGRERERILAKTELQDRYGLLWRWKATRRERALYRLGELTPKDVTVKAVRVPQEVTPPALPPAPRTTKKPVTANLGDLIPLGRQVAADLTAQGKSLTRDRLRDGIRSLGQSISTDRAGALLAQLKRQGPENRPSAVPEDEAA</sequence>
<keyword evidence="2" id="KW-1185">Reference proteome</keyword>
<reference evidence="1 2" key="1">
    <citation type="submission" date="2022-04" db="EMBL/GenBank/DDBJ databases">
        <title>Genome draft of Actinomadura sp. ATCC 31491.</title>
        <authorList>
            <person name="Shi X."/>
            <person name="Du Y."/>
        </authorList>
    </citation>
    <scope>NUCLEOTIDE SEQUENCE [LARGE SCALE GENOMIC DNA]</scope>
    <source>
        <strain evidence="1 2">ATCC 31491</strain>
    </source>
</reference>
<protein>
    <submittedName>
        <fullName evidence="1">Uncharacterized protein</fullName>
    </submittedName>
</protein>
<dbReference type="Proteomes" id="UP001317259">
    <property type="component" value="Unassembled WGS sequence"/>
</dbReference>
<evidence type="ECO:0000313" key="1">
    <source>
        <dbReference type="EMBL" id="MCK2221920.1"/>
    </source>
</evidence>